<keyword evidence="7 17" id="KW-0067">ATP-binding</keyword>
<dbReference type="InterPro" id="IPR017953">
    <property type="entry name" value="Carbohydrate_kinase_pred_CS"/>
</dbReference>
<evidence type="ECO:0000256" key="19">
    <source>
        <dbReference type="PIRNR" id="PIRNR017184"/>
    </source>
</evidence>
<feature type="binding site" evidence="18">
    <location>
        <position position="67"/>
    </location>
    <ligand>
        <name>K(+)</name>
        <dbReference type="ChEBI" id="CHEBI:29103"/>
    </ligand>
</feature>
<feature type="binding site" evidence="18">
    <location>
        <position position="163"/>
    </location>
    <ligand>
        <name>(6S)-NADPHX</name>
        <dbReference type="ChEBI" id="CHEBI:64076"/>
    </ligand>
</feature>
<evidence type="ECO:0000256" key="5">
    <source>
        <dbReference type="ARBA" id="ARBA00022723"/>
    </source>
</evidence>
<evidence type="ECO:0000256" key="2">
    <source>
        <dbReference type="ARBA" id="ARBA00000909"/>
    </source>
</evidence>
<dbReference type="EC" id="4.2.1.136" evidence="19"/>
<dbReference type="EMBL" id="CAMAPB010000021">
    <property type="protein sequence ID" value="CAH9057892.1"/>
    <property type="molecule type" value="Genomic_DNA"/>
</dbReference>
<evidence type="ECO:0000256" key="4">
    <source>
        <dbReference type="ARBA" id="ARBA00009524"/>
    </source>
</evidence>
<protein>
    <recommendedName>
        <fullName evidence="19">Bifunctional NAD(P)H-hydrate repair enzyme</fullName>
    </recommendedName>
    <alternativeName>
        <fullName evidence="19">Nicotinamide nucleotide repair protein</fullName>
    </alternativeName>
    <domain>
        <recommendedName>
            <fullName evidence="19">ADP-dependent (S)-NAD(P)H-hydrate dehydratase</fullName>
            <ecNumber evidence="19">4.2.1.136</ecNumber>
        </recommendedName>
        <alternativeName>
            <fullName evidence="19">ADP-dependent NAD(P)HX dehydratase</fullName>
        </alternativeName>
    </domain>
    <domain>
        <recommendedName>
            <fullName evidence="19">NAD(P)H-hydrate epimerase</fullName>
            <ecNumber evidence="19">5.1.99.6</ecNumber>
        </recommendedName>
    </domain>
</protein>
<dbReference type="InterPro" id="IPR000631">
    <property type="entry name" value="CARKD"/>
</dbReference>
<dbReference type="GO" id="GO:0110051">
    <property type="term" value="P:metabolite repair"/>
    <property type="evidence" value="ECO:0007669"/>
    <property type="project" value="TreeGrafter"/>
</dbReference>
<evidence type="ECO:0000256" key="13">
    <source>
        <dbReference type="ARBA" id="ARBA00023268"/>
    </source>
</evidence>
<evidence type="ECO:0000256" key="6">
    <source>
        <dbReference type="ARBA" id="ARBA00022741"/>
    </source>
</evidence>
<dbReference type="InterPro" id="IPR036652">
    <property type="entry name" value="YjeF_N_dom_sf"/>
</dbReference>
<keyword evidence="12 17" id="KW-0456">Lyase</keyword>
<dbReference type="PANTHER" id="PTHR12592">
    <property type="entry name" value="ATP-DEPENDENT (S)-NAD(P)H-HYDRATE DEHYDRATASE FAMILY MEMBER"/>
    <property type="match status" value="1"/>
</dbReference>
<comment type="cofactor">
    <cofactor evidence="18 19">
        <name>K(+)</name>
        <dbReference type="ChEBI" id="CHEBI:29103"/>
    </cofactor>
    <text evidence="18 19">Binds 1 potassium ion per subunit.</text>
</comment>
<dbReference type="InterPro" id="IPR004443">
    <property type="entry name" value="YjeF_N_dom"/>
</dbReference>
<comment type="similarity">
    <text evidence="4 19">In the C-terminal section; belongs to the NnrD/CARKD family.</text>
</comment>
<keyword evidence="10 17" id="KW-0520">NAD</keyword>
<feature type="binding site" evidence="17">
    <location>
        <position position="264"/>
    </location>
    <ligand>
        <name>(6S)-NADPHX</name>
        <dbReference type="ChEBI" id="CHEBI:64076"/>
    </ligand>
</feature>
<feature type="domain" description="YjeF C-terminal" evidence="20">
    <location>
        <begin position="229"/>
        <end position="498"/>
    </location>
</feature>
<dbReference type="InterPro" id="IPR029056">
    <property type="entry name" value="Ribokinase-like"/>
</dbReference>
<comment type="caution">
    <text evidence="18">Lacks conserved residue(s) required for the propagation of feature annotation.</text>
</comment>
<keyword evidence="23" id="KW-1185">Reference proteome</keyword>
<name>A0A9W4QY53_PSEHA</name>
<organism evidence="22 23">
    <name type="scientific">Pseudoalteromonas haloplanktis</name>
    <name type="common">Alteromonas haloplanktis</name>
    <dbReference type="NCBI Taxonomy" id="228"/>
    <lineage>
        <taxon>Bacteria</taxon>
        <taxon>Pseudomonadati</taxon>
        <taxon>Pseudomonadota</taxon>
        <taxon>Gammaproteobacteria</taxon>
        <taxon>Alteromonadales</taxon>
        <taxon>Pseudoalteromonadaceae</taxon>
        <taxon>Pseudoalteromonas</taxon>
    </lineage>
</organism>
<dbReference type="Gene3D" id="3.40.50.10260">
    <property type="entry name" value="YjeF N-terminal domain"/>
    <property type="match status" value="1"/>
</dbReference>
<feature type="domain" description="YjeF N-terminal" evidence="21">
    <location>
        <begin position="20"/>
        <end position="220"/>
    </location>
</feature>
<dbReference type="PROSITE" id="PS01050">
    <property type="entry name" value="YJEF_C_2"/>
    <property type="match status" value="1"/>
</dbReference>
<feature type="binding site" evidence="17">
    <location>
        <begin position="410"/>
        <end position="414"/>
    </location>
    <ligand>
        <name>AMP</name>
        <dbReference type="ChEBI" id="CHEBI:456215"/>
    </ligand>
</feature>
<evidence type="ECO:0000256" key="18">
    <source>
        <dbReference type="HAMAP-Rule" id="MF_01966"/>
    </source>
</evidence>
<feature type="binding site" evidence="17">
    <location>
        <position position="438"/>
    </location>
    <ligand>
        <name>AMP</name>
        <dbReference type="ChEBI" id="CHEBI:456215"/>
    </ligand>
</feature>
<comment type="similarity">
    <text evidence="17">Belongs to the NnrD/CARKD family.</text>
</comment>
<keyword evidence="8 17" id="KW-0521">NADP</keyword>
<dbReference type="NCBIfam" id="TIGR00196">
    <property type="entry name" value="yjeF_cterm"/>
    <property type="match status" value="1"/>
</dbReference>
<dbReference type="GO" id="GO:0052855">
    <property type="term" value="F:ADP-dependent NAD(P)H-hydrate dehydratase activity"/>
    <property type="evidence" value="ECO:0007669"/>
    <property type="project" value="UniProtKB-UniRule"/>
</dbReference>
<evidence type="ECO:0000256" key="7">
    <source>
        <dbReference type="ARBA" id="ARBA00022840"/>
    </source>
</evidence>
<dbReference type="GO" id="GO:0046872">
    <property type="term" value="F:metal ion binding"/>
    <property type="evidence" value="ECO:0007669"/>
    <property type="project" value="UniProtKB-UniRule"/>
</dbReference>
<sequence length="498" mass="52945">MSLLLTPPKCEQLTYLSKQIKGYEEQAVHTTGADLYTLMQRAAEAVFCCWKTFNAKQTLVITGNGNNAGDGYEVARLIKQADRHVVVCAINPNKALSGDAAKAQKQWIDSGGEICNFNADALDECDVIIDALLGTGLENTVRDNVATIIKAVNESTKPILSIDVPSGINADTGCPQGTAIMATKTMTLVGIKQGLTTTKGKQHAGQLYFDELGIGEQFMKLATPSAQIINIDCFKPLPERSVSSHKGSHGKLLCIGGNHGSAGAIRLSAESGLRSGAGMVKVYTHEHAVLPVSIGRPELMVTSEHLDDALAWSTCVVIGPGLGQDEWAQKTFDQAICYCQQNNIPTVIDADALNLLAKQSSSHKLNNTVLTPHPAEAARLLNLTTFEVESDRFYYARQCAINFAATSILKGAGTLIDNTEHTWICENGNPGLAVGGSGDVLSGIIGALMAQGLNTSEAACYGVVLHAKAGDRACEQSGQRGMLASDLFAHVRALINHK</sequence>
<dbReference type="SUPFAM" id="SSF64153">
    <property type="entry name" value="YjeF N-terminal domain-like"/>
    <property type="match status" value="1"/>
</dbReference>
<evidence type="ECO:0000313" key="22">
    <source>
        <dbReference type="EMBL" id="CAH9057892.1"/>
    </source>
</evidence>
<comment type="cofactor">
    <cofactor evidence="17">
        <name>Mg(2+)</name>
        <dbReference type="ChEBI" id="CHEBI:18420"/>
    </cofactor>
</comment>
<evidence type="ECO:0000259" key="20">
    <source>
        <dbReference type="PROSITE" id="PS51383"/>
    </source>
</evidence>
<keyword evidence="6 17" id="KW-0547">Nucleotide-binding</keyword>
<dbReference type="CDD" id="cd01171">
    <property type="entry name" value="YXKO-related"/>
    <property type="match status" value="1"/>
</dbReference>
<comment type="catalytic activity">
    <reaction evidence="2 18 19">
        <text>(6R)-NADPHX = (6S)-NADPHX</text>
        <dbReference type="Rhea" id="RHEA:32227"/>
        <dbReference type="ChEBI" id="CHEBI:64076"/>
        <dbReference type="ChEBI" id="CHEBI:64077"/>
        <dbReference type="EC" id="5.1.99.6"/>
    </reaction>
</comment>
<dbReference type="AlphaFoldDB" id="A0A9W4QY53"/>
<comment type="catalytic activity">
    <reaction evidence="1 18 19">
        <text>(6R)-NADHX = (6S)-NADHX</text>
        <dbReference type="Rhea" id="RHEA:32215"/>
        <dbReference type="ChEBI" id="CHEBI:64074"/>
        <dbReference type="ChEBI" id="CHEBI:64075"/>
        <dbReference type="EC" id="5.1.99.6"/>
    </reaction>
</comment>
<keyword evidence="11 18" id="KW-0413">Isomerase</keyword>
<dbReference type="HAMAP" id="MF_01966">
    <property type="entry name" value="NADHX_epimerase"/>
    <property type="match status" value="1"/>
</dbReference>
<dbReference type="HAMAP" id="MF_01965">
    <property type="entry name" value="NADHX_dehydratase"/>
    <property type="match status" value="1"/>
</dbReference>
<evidence type="ECO:0000256" key="17">
    <source>
        <dbReference type="HAMAP-Rule" id="MF_01965"/>
    </source>
</evidence>
<evidence type="ECO:0000256" key="10">
    <source>
        <dbReference type="ARBA" id="ARBA00023027"/>
    </source>
</evidence>
<evidence type="ECO:0000256" key="12">
    <source>
        <dbReference type="ARBA" id="ARBA00023239"/>
    </source>
</evidence>
<dbReference type="NCBIfam" id="TIGR00197">
    <property type="entry name" value="yjeF_nterm"/>
    <property type="match status" value="1"/>
</dbReference>
<dbReference type="PROSITE" id="PS51383">
    <property type="entry name" value="YJEF_C_3"/>
    <property type="match status" value="1"/>
</dbReference>
<evidence type="ECO:0000256" key="9">
    <source>
        <dbReference type="ARBA" id="ARBA00022958"/>
    </source>
</evidence>
<evidence type="ECO:0000259" key="21">
    <source>
        <dbReference type="PROSITE" id="PS51385"/>
    </source>
</evidence>
<proteinExistence type="inferred from homology"/>
<dbReference type="PROSITE" id="PS51385">
    <property type="entry name" value="YJEF_N"/>
    <property type="match status" value="1"/>
</dbReference>
<feature type="binding site" evidence="18">
    <location>
        <position position="130"/>
    </location>
    <ligand>
        <name>K(+)</name>
        <dbReference type="ChEBI" id="CHEBI:29103"/>
    </ligand>
</feature>
<dbReference type="PIRSF" id="PIRSF017184">
    <property type="entry name" value="Nnr"/>
    <property type="match status" value="1"/>
</dbReference>
<comment type="function">
    <text evidence="14 19">Bifunctional enzyme that catalyzes the epimerization of the S- and R-forms of NAD(P)HX and the dehydration of the S-form of NAD(P)HX at the expense of ADP, which is converted to AMP. This allows the repair of both epimers of NAD(P)HX, a damaged form of NAD(P)H that is a result of enzymatic or heat-dependent hydration.</text>
</comment>
<evidence type="ECO:0000256" key="3">
    <source>
        <dbReference type="ARBA" id="ARBA00006001"/>
    </source>
</evidence>
<evidence type="ECO:0000256" key="15">
    <source>
        <dbReference type="ARBA" id="ARBA00048238"/>
    </source>
</evidence>
<dbReference type="GO" id="GO:0046496">
    <property type="term" value="P:nicotinamide nucleotide metabolic process"/>
    <property type="evidence" value="ECO:0007669"/>
    <property type="project" value="UniProtKB-UniRule"/>
</dbReference>
<keyword evidence="5 18" id="KW-0479">Metal-binding</keyword>
<dbReference type="InterPro" id="IPR030677">
    <property type="entry name" value="Nnr"/>
</dbReference>
<comment type="function">
    <text evidence="18">Catalyzes the epimerization of the S- and R-forms of NAD(P)HX, a damaged form of NAD(P)H that is a result of enzymatic or heat-dependent hydration. This is a prerequisite for the S-specific NAD(P)H-hydrate dehydratase to allow the repair of both epimers of NAD(P)HX.</text>
</comment>
<dbReference type="Gene3D" id="3.40.1190.20">
    <property type="match status" value="1"/>
</dbReference>
<evidence type="ECO:0000256" key="8">
    <source>
        <dbReference type="ARBA" id="ARBA00022857"/>
    </source>
</evidence>
<comment type="catalytic activity">
    <reaction evidence="15 17 19">
        <text>(6S)-NADHX + ADP = AMP + phosphate + NADH + H(+)</text>
        <dbReference type="Rhea" id="RHEA:32223"/>
        <dbReference type="ChEBI" id="CHEBI:15378"/>
        <dbReference type="ChEBI" id="CHEBI:43474"/>
        <dbReference type="ChEBI" id="CHEBI:57945"/>
        <dbReference type="ChEBI" id="CHEBI:64074"/>
        <dbReference type="ChEBI" id="CHEBI:456215"/>
        <dbReference type="ChEBI" id="CHEBI:456216"/>
        <dbReference type="EC" id="4.2.1.136"/>
    </reaction>
</comment>
<dbReference type="Pfam" id="PF03853">
    <property type="entry name" value="YjeF_N"/>
    <property type="match status" value="1"/>
</dbReference>
<comment type="subunit">
    <text evidence="17">Homotetramer.</text>
</comment>
<comment type="similarity">
    <text evidence="18">Belongs to the NnrE/AIBP family.</text>
</comment>
<feature type="binding site" evidence="17">
    <location>
        <position position="321"/>
    </location>
    <ligand>
        <name>(6S)-NADPHX</name>
        <dbReference type="ChEBI" id="CHEBI:64076"/>
    </ligand>
</feature>
<evidence type="ECO:0000256" key="16">
    <source>
        <dbReference type="ARBA" id="ARBA00049209"/>
    </source>
</evidence>
<evidence type="ECO:0000256" key="14">
    <source>
        <dbReference type="ARBA" id="ARBA00025153"/>
    </source>
</evidence>
<evidence type="ECO:0000313" key="23">
    <source>
        <dbReference type="Proteomes" id="UP001152447"/>
    </source>
</evidence>
<dbReference type="EC" id="5.1.99.6" evidence="19"/>
<gene>
    <name evidence="22" type="primary">nnr</name>
    <name evidence="17" type="synonym">nnrD</name>
    <name evidence="18" type="synonym">nnrE</name>
    <name evidence="22" type="ORF">PSEHALCIP103_01748</name>
</gene>
<keyword evidence="13" id="KW-0511">Multifunctional enzyme</keyword>
<feature type="binding site" evidence="17">
    <location>
        <position position="373"/>
    </location>
    <ligand>
        <name>(6S)-NADPHX</name>
        <dbReference type="ChEBI" id="CHEBI:64076"/>
    </ligand>
</feature>
<dbReference type="SUPFAM" id="SSF53613">
    <property type="entry name" value="Ribokinase-like"/>
    <property type="match status" value="1"/>
</dbReference>
<evidence type="ECO:0000256" key="1">
    <source>
        <dbReference type="ARBA" id="ARBA00000013"/>
    </source>
</evidence>
<dbReference type="RefSeq" id="WP_262976624.1">
    <property type="nucleotide sequence ID" value="NZ_CAMAPB010000021.1"/>
</dbReference>
<dbReference type="PANTHER" id="PTHR12592:SF0">
    <property type="entry name" value="ATP-DEPENDENT (S)-NAD(P)H-HYDRATE DEHYDRATASE"/>
    <property type="match status" value="1"/>
</dbReference>
<comment type="catalytic activity">
    <reaction evidence="16 17 19">
        <text>(6S)-NADPHX + ADP = AMP + phosphate + NADPH + H(+)</text>
        <dbReference type="Rhea" id="RHEA:32235"/>
        <dbReference type="ChEBI" id="CHEBI:15378"/>
        <dbReference type="ChEBI" id="CHEBI:43474"/>
        <dbReference type="ChEBI" id="CHEBI:57783"/>
        <dbReference type="ChEBI" id="CHEBI:64076"/>
        <dbReference type="ChEBI" id="CHEBI:456215"/>
        <dbReference type="ChEBI" id="CHEBI:456216"/>
        <dbReference type="EC" id="4.2.1.136"/>
    </reaction>
</comment>
<dbReference type="GO" id="GO:0005524">
    <property type="term" value="F:ATP binding"/>
    <property type="evidence" value="ECO:0007669"/>
    <property type="project" value="UniProtKB-UniRule"/>
</dbReference>
<accession>A0A9W4QY53</accession>
<feature type="binding site" evidence="18">
    <location>
        <begin position="134"/>
        <end position="140"/>
    </location>
    <ligand>
        <name>(6S)-NADPHX</name>
        <dbReference type="ChEBI" id="CHEBI:64076"/>
    </ligand>
</feature>
<keyword evidence="9 18" id="KW-0630">Potassium</keyword>
<evidence type="ECO:0000256" key="11">
    <source>
        <dbReference type="ARBA" id="ARBA00023235"/>
    </source>
</evidence>
<comment type="similarity">
    <text evidence="3 19">In the N-terminal section; belongs to the NnrE/AIBP family.</text>
</comment>
<dbReference type="Proteomes" id="UP001152447">
    <property type="component" value="Unassembled WGS sequence"/>
</dbReference>
<dbReference type="GO" id="GO:0052856">
    <property type="term" value="F:NAD(P)HX epimerase activity"/>
    <property type="evidence" value="ECO:0007669"/>
    <property type="project" value="UniProtKB-UniRule"/>
</dbReference>
<reference evidence="22" key="1">
    <citation type="submission" date="2022-07" db="EMBL/GenBank/DDBJ databases">
        <authorList>
            <person name="Criscuolo A."/>
        </authorList>
    </citation>
    <scope>NUCLEOTIDE SEQUENCE</scope>
    <source>
        <strain evidence="22">CIP103197</strain>
    </source>
</reference>
<comment type="caution">
    <text evidence="22">The sequence shown here is derived from an EMBL/GenBank/DDBJ whole genome shotgun (WGS) entry which is preliminary data.</text>
</comment>
<feature type="binding site" evidence="18">
    <location>
        <position position="166"/>
    </location>
    <ligand>
        <name>K(+)</name>
        <dbReference type="ChEBI" id="CHEBI:29103"/>
    </ligand>
</feature>
<feature type="binding site" evidence="17">
    <location>
        <position position="439"/>
    </location>
    <ligand>
        <name>(6S)-NADPHX</name>
        <dbReference type="ChEBI" id="CHEBI:64076"/>
    </ligand>
</feature>
<comment type="function">
    <text evidence="17">Catalyzes the dehydration of the S-form of NAD(P)HX at the expense of ADP, which is converted to AMP. Together with NAD(P)HX epimerase, which catalyzes the epimerization of the S- and R-forms, the enzyme allows the repair of both epimers of NAD(P)HX, a damaged form of NAD(P)H that is a result of enzymatic or heat-dependent hydration.</text>
</comment>
<dbReference type="Pfam" id="PF01256">
    <property type="entry name" value="Carb_kinase"/>
    <property type="match status" value="1"/>
</dbReference>